<dbReference type="PROSITE" id="PS00109">
    <property type="entry name" value="PROTEIN_KINASE_TYR"/>
    <property type="match status" value="1"/>
</dbReference>
<feature type="compositionally biased region" description="Polar residues" evidence="9">
    <location>
        <begin position="227"/>
        <end position="249"/>
    </location>
</feature>
<keyword evidence="5" id="KW-0418">Kinase</keyword>
<feature type="compositionally biased region" description="Polar residues" evidence="9">
    <location>
        <begin position="204"/>
        <end position="220"/>
    </location>
</feature>
<organism evidence="11 12">
    <name type="scientific">Trapa incisa</name>
    <dbReference type="NCBI Taxonomy" id="236973"/>
    <lineage>
        <taxon>Eukaryota</taxon>
        <taxon>Viridiplantae</taxon>
        <taxon>Streptophyta</taxon>
        <taxon>Embryophyta</taxon>
        <taxon>Tracheophyta</taxon>
        <taxon>Spermatophyta</taxon>
        <taxon>Magnoliopsida</taxon>
        <taxon>eudicotyledons</taxon>
        <taxon>Gunneridae</taxon>
        <taxon>Pentapetalae</taxon>
        <taxon>rosids</taxon>
        <taxon>malvids</taxon>
        <taxon>Myrtales</taxon>
        <taxon>Lythraceae</taxon>
        <taxon>Trapa</taxon>
    </lineage>
</organism>
<dbReference type="GO" id="GO:0005524">
    <property type="term" value="F:ATP binding"/>
    <property type="evidence" value="ECO:0007669"/>
    <property type="project" value="UniProtKB-KW"/>
</dbReference>
<dbReference type="PANTHER" id="PTHR47989">
    <property type="entry name" value="OS01G0750732 PROTEIN"/>
    <property type="match status" value="1"/>
</dbReference>
<dbReference type="InterPro" id="IPR020635">
    <property type="entry name" value="Tyr_kinase_cat_dom"/>
</dbReference>
<proteinExistence type="predicted"/>
<evidence type="ECO:0000256" key="8">
    <source>
        <dbReference type="ARBA" id="ARBA00048679"/>
    </source>
</evidence>
<dbReference type="Pfam" id="PF07714">
    <property type="entry name" value="PK_Tyr_Ser-Thr"/>
    <property type="match status" value="1"/>
</dbReference>
<comment type="caution">
    <text evidence="11">The sequence shown here is derived from an EMBL/GenBank/DDBJ whole genome shotgun (WGS) entry which is preliminary data.</text>
</comment>
<evidence type="ECO:0000256" key="7">
    <source>
        <dbReference type="ARBA" id="ARBA00047899"/>
    </source>
</evidence>
<sequence length="746" mass="83382">MSFLTIFAVHFFPRELHLPRLQMLHAADVEARLSRRASSKADKVVVAVRADKVVSKTALAWALTHVVQPGEGIILLAVFSSKRTGRKLWKFPRLSGDPSNGDRQEMVDRISRISESCSQMVLQFHDHVQVRVRIKVVPDKPGGAVAAEASITGANWVVLDKNLKQEVRQCMEDLRCNIVMMKGSQAKVVRLNLGCSSEIQTPFYSAASSPGRNNEKSQSYRMKHCTPVSSPEATSPSHTRTTEEGSSSSFDSAPIYVVYERNPLFERQGKRAYLPLYLQNESGFAMAAREADREKVLTLSRPLSSSLVPTHKDVYWIPQNHFIAEVPVITGNKQKNPQPQIPVSKKFPDNFARYDHNRVIEKAARDQTRQPIVNSSIRDVVSLGRTSSLPPPLCTLCQHKAPAFGKPPRRFSFEELEEATDRFSDENFLAEGGFGMVHRGVLRDGQVVAVKQLKLSGDDGDADFCREVRLLSCAQHRNVVLLIGYCVEGSSRVLVYEYICNGSLEFHLHGSKGNPLDWESRLKIAIGTARGIRYLHEDCRVGSIVHRDLRPHNILLTHDFEPLVADFGLARWHCETELGPEERVIGTSGYLAPEYVDGGQVTQKVDVYAFGVILLELLTGRRSTELHLYNVQTFSPGWFHHFVPSKLQETKANCFSILDPQLAANQSHNFEYQVEAIVHASSLCLLRDPESRPSMSKVLRVLEGGESAIPLALDLNGVGSRSGHLEGLSTRTYMEARRGHSRQLSH</sequence>
<dbReference type="Proteomes" id="UP001345219">
    <property type="component" value="Chromosome 4"/>
</dbReference>
<dbReference type="FunFam" id="1.10.510.10:FF:001023">
    <property type="entry name" value="Os07g0541700 protein"/>
    <property type="match status" value="1"/>
</dbReference>
<keyword evidence="2" id="KW-0723">Serine/threonine-protein kinase</keyword>
<evidence type="ECO:0000256" key="5">
    <source>
        <dbReference type="ARBA" id="ARBA00022777"/>
    </source>
</evidence>
<evidence type="ECO:0000256" key="3">
    <source>
        <dbReference type="ARBA" id="ARBA00022679"/>
    </source>
</evidence>
<keyword evidence="12" id="KW-1185">Reference proteome</keyword>
<dbReference type="EMBL" id="JAXIOK010000017">
    <property type="protein sequence ID" value="KAK4751419.1"/>
    <property type="molecule type" value="Genomic_DNA"/>
</dbReference>
<dbReference type="CDD" id="cd14066">
    <property type="entry name" value="STKc_IRAK"/>
    <property type="match status" value="1"/>
</dbReference>
<accession>A0AAN7JQ37</accession>
<dbReference type="Gene3D" id="3.30.200.20">
    <property type="entry name" value="Phosphorylase Kinase, domain 1"/>
    <property type="match status" value="1"/>
</dbReference>
<dbReference type="PROSITE" id="PS50011">
    <property type="entry name" value="PROTEIN_KINASE_DOM"/>
    <property type="match status" value="1"/>
</dbReference>
<comment type="catalytic activity">
    <reaction evidence="8">
        <text>L-seryl-[protein] + ATP = O-phospho-L-seryl-[protein] + ADP + H(+)</text>
        <dbReference type="Rhea" id="RHEA:17989"/>
        <dbReference type="Rhea" id="RHEA-COMP:9863"/>
        <dbReference type="Rhea" id="RHEA-COMP:11604"/>
        <dbReference type="ChEBI" id="CHEBI:15378"/>
        <dbReference type="ChEBI" id="CHEBI:29999"/>
        <dbReference type="ChEBI" id="CHEBI:30616"/>
        <dbReference type="ChEBI" id="CHEBI:83421"/>
        <dbReference type="ChEBI" id="CHEBI:456216"/>
        <dbReference type="EC" id="2.7.11.1"/>
    </reaction>
</comment>
<evidence type="ECO:0000256" key="9">
    <source>
        <dbReference type="SAM" id="MobiDB-lite"/>
    </source>
</evidence>
<keyword evidence="6" id="KW-0067">ATP-binding</keyword>
<evidence type="ECO:0000259" key="10">
    <source>
        <dbReference type="PROSITE" id="PS50011"/>
    </source>
</evidence>
<dbReference type="GO" id="GO:0004713">
    <property type="term" value="F:protein tyrosine kinase activity"/>
    <property type="evidence" value="ECO:0007669"/>
    <property type="project" value="InterPro"/>
</dbReference>
<dbReference type="PANTHER" id="PTHR47989:SF14">
    <property type="entry name" value="INACTIVE PROTEIN KINASE SELMODRAFT_444075"/>
    <property type="match status" value="1"/>
</dbReference>
<feature type="region of interest" description="Disordered" evidence="9">
    <location>
        <begin position="204"/>
        <end position="249"/>
    </location>
</feature>
<dbReference type="InterPro" id="IPR000719">
    <property type="entry name" value="Prot_kinase_dom"/>
</dbReference>
<dbReference type="SMART" id="SM00219">
    <property type="entry name" value="TyrKc"/>
    <property type="match status" value="1"/>
</dbReference>
<evidence type="ECO:0000256" key="2">
    <source>
        <dbReference type="ARBA" id="ARBA00022527"/>
    </source>
</evidence>
<name>A0AAN7JQ37_9MYRT</name>
<protein>
    <recommendedName>
        <fullName evidence="1">non-specific serine/threonine protein kinase</fullName>
        <ecNumber evidence="1">2.7.11.1</ecNumber>
    </recommendedName>
</protein>
<keyword evidence="4" id="KW-0547">Nucleotide-binding</keyword>
<dbReference type="FunFam" id="3.30.200.20:FF:000162">
    <property type="entry name" value="Adenine nucleotide alpha hydrolase-like domain kinase"/>
    <property type="match status" value="1"/>
</dbReference>
<evidence type="ECO:0000256" key="6">
    <source>
        <dbReference type="ARBA" id="ARBA00022840"/>
    </source>
</evidence>
<reference evidence="11 12" key="1">
    <citation type="journal article" date="2023" name="Hortic Res">
        <title>Pangenome of water caltrop reveals structural variations and asymmetric subgenome divergence after allopolyploidization.</title>
        <authorList>
            <person name="Zhang X."/>
            <person name="Chen Y."/>
            <person name="Wang L."/>
            <person name="Yuan Y."/>
            <person name="Fang M."/>
            <person name="Shi L."/>
            <person name="Lu R."/>
            <person name="Comes H.P."/>
            <person name="Ma Y."/>
            <person name="Chen Y."/>
            <person name="Huang G."/>
            <person name="Zhou Y."/>
            <person name="Zheng Z."/>
            <person name="Qiu Y."/>
        </authorList>
    </citation>
    <scope>NUCLEOTIDE SEQUENCE [LARGE SCALE GENOMIC DNA]</scope>
    <source>
        <tissue evidence="11">Roots</tissue>
    </source>
</reference>
<evidence type="ECO:0000313" key="11">
    <source>
        <dbReference type="EMBL" id="KAK4751419.1"/>
    </source>
</evidence>
<feature type="domain" description="Protein kinase" evidence="10">
    <location>
        <begin position="423"/>
        <end position="709"/>
    </location>
</feature>
<dbReference type="GO" id="GO:0004674">
    <property type="term" value="F:protein serine/threonine kinase activity"/>
    <property type="evidence" value="ECO:0007669"/>
    <property type="project" value="UniProtKB-KW"/>
</dbReference>
<dbReference type="SUPFAM" id="SSF56112">
    <property type="entry name" value="Protein kinase-like (PK-like)"/>
    <property type="match status" value="1"/>
</dbReference>
<comment type="catalytic activity">
    <reaction evidence="7">
        <text>L-threonyl-[protein] + ATP = O-phospho-L-threonyl-[protein] + ADP + H(+)</text>
        <dbReference type="Rhea" id="RHEA:46608"/>
        <dbReference type="Rhea" id="RHEA-COMP:11060"/>
        <dbReference type="Rhea" id="RHEA-COMP:11605"/>
        <dbReference type="ChEBI" id="CHEBI:15378"/>
        <dbReference type="ChEBI" id="CHEBI:30013"/>
        <dbReference type="ChEBI" id="CHEBI:30616"/>
        <dbReference type="ChEBI" id="CHEBI:61977"/>
        <dbReference type="ChEBI" id="CHEBI:456216"/>
        <dbReference type="EC" id="2.7.11.1"/>
    </reaction>
</comment>
<dbReference type="AlphaFoldDB" id="A0AAN7JQ37"/>
<dbReference type="Gene3D" id="1.10.510.10">
    <property type="entry name" value="Transferase(Phosphotransferase) domain 1"/>
    <property type="match status" value="1"/>
</dbReference>
<dbReference type="InterPro" id="IPR001245">
    <property type="entry name" value="Ser-Thr/Tyr_kinase_cat_dom"/>
</dbReference>
<gene>
    <name evidence="11" type="ORF">SAY87_004901</name>
</gene>
<dbReference type="InterPro" id="IPR011009">
    <property type="entry name" value="Kinase-like_dom_sf"/>
</dbReference>
<evidence type="ECO:0000256" key="4">
    <source>
        <dbReference type="ARBA" id="ARBA00022741"/>
    </source>
</evidence>
<keyword evidence="3" id="KW-0808">Transferase</keyword>
<evidence type="ECO:0000256" key="1">
    <source>
        <dbReference type="ARBA" id="ARBA00012513"/>
    </source>
</evidence>
<evidence type="ECO:0000313" key="12">
    <source>
        <dbReference type="Proteomes" id="UP001345219"/>
    </source>
</evidence>
<dbReference type="InterPro" id="IPR008266">
    <property type="entry name" value="Tyr_kinase_AS"/>
</dbReference>
<dbReference type="EC" id="2.7.11.1" evidence="1"/>